<dbReference type="InterPro" id="IPR000086">
    <property type="entry name" value="NUDIX_hydrolase_dom"/>
</dbReference>
<evidence type="ECO:0000256" key="2">
    <source>
        <dbReference type="ARBA" id="ARBA00022801"/>
    </source>
</evidence>
<dbReference type="SUPFAM" id="SSF55811">
    <property type="entry name" value="Nudix"/>
    <property type="match status" value="1"/>
</dbReference>
<dbReference type="CDD" id="cd18879">
    <property type="entry name" value="NUDIX_Hydrolase"/>
    <property type="match status" value="1"/>
</dbReference>
<protein>
    <submittedName>
        <fullName evidence="4">ADP-ribose pyrophosphatase YjhB (NUDIX family)</fullName>
    </submittedName>
</protein>
<feature type="domain" description="Nudix hydrolase" evidence="3">
    <location>
        <begin position="19"/>
        <end position="151"/>
    </location>
</feature>
<comment type="cofactor">
    <cofactor evidence="1">
        <name>Mg(2+)</name>
        <dbReference type="ChEBI" id="CHEBI:18420"/>
    </cofactor>
</comment>
<dbReference type="Gene3D" id="3.90.79.10">
    <property type="entry name" value="Nucleoside Triphosphate Pyrophosphohydrolase"/>
    <property type="match status" value="1"/>
</dbReference>
<sequence length="159" mass="17609">MAVPEFVLALRRHVGHAPLWLPGVTAVVRRPCDRGTEVLLVRRSDNGRWAPVTGIVDPGEQPAAAAARETLEETGVRIRVDRLASVAAHPLMAHPNGDLAHYLDHTFACTWLEGEPYAADEESTEAVWWSVNDLPPMEPAHRERIDVVLVDDPTTRFVL</sequence>
<keyword evidence="2" id="KW-0378">Hydrolase</keyword>
<evidence type="ECO:0000313" key="4">
    <source>
        <dbReference type="EMBL" id="MBP2415382.1"/>
    </source>
</evidence>
<evidence type="ECO:0000256" key="1">
    <source>
        <dbReference type="ARBA" id="ARBA00001946"/>
    </source>
</evidence>
<dbReference type="Proteomes" id="UP000758168">
    <property type="component" value="Unassembled WGS sequence"/>
</dbReference>
<proteinExistence type="predicted"/>
<accession>A0ABS4Z2V6</accession>
<dbReference type="PANTHER" id="PTHR43046:SF16">
    <property type="entry name" value="ADP-RIBOSE PYROPHOSPHATASE YJHB-RELATED"/>
    <property type="match status" value="1"/>
</dbReference>
<dbReference type="PANTHER" id="PTHR43046">
    <property type="entry name" value="GDP-MANNOSE MANNOSYL HYDROLASE"/>
    <property type="match status" value="1"/>
</dbReference>
<keyword evidence="5" id="KW-1185">Reference proteome</keyword>
<gene>
    <name evidence="4" type="ORF">JOF54_000304</name>
</gene>
<evidence type="ECO:0000313" key="5">
    <source>
        <dbReference type="Proteomes" id="UP000758168"/>
    </source>
</evidence>
<dbReference type="InterPro" id="IPR015797">
    <property type="entry name" value="NUDIX_hydrolase-like_dom_sf"/>
</dbReference>
<dbReference type="RefSeq" id="WP_210052359.1">
    <property type="nucleotide sequence ID" value="NZ_BAAAMH010000036.1"/>
</dbReference>
<name>A0ABS4Z2V6_9ACTN</name>
<dbReference type="PROSITE" id="PS51462">
    <property type="entry name" value="NUDIX"/>
    <property type="match status" value="1"/>
</dbReference>
<reference evidence="4 5" key="1">
    <citation type="submission" date="2021-03" db="EMBL/GenBank/DDBJ databases">
        <title>Sequencing the genomes of 1000 actinobacteria strains.</title>
        <authorList>
            <person name="Klenk H.-P."/>
        </authorList>
    </citation>
    <scope>NUCLEOTIDE SEQUENCE [LARGE SCALE GENOMIC DNA]</scope>
    <source>
        <strain evidence="4 5">DSM 12936</strain>
    </source>
</reference>
<organism evidence="4 5">
    <name type="scientific">Microlunatus capsulatus</name>
    <dbReference type="NCBI Taxonomy" id="99117"/>
    <lineage>
        <taxon>Bacteria</taxon>
        <taxon>Bacillati</taxon>
        <taxon>Actinomycetota</taxon>
        <taxon>Actinomycetes</taxon>
        <taxon>Propionibacteriales</taxon>
        <taxon>Propionibacteriaceae</taxon>
        <taxon>Microlunatus</taxon>
    </lineage>
</organism>
<dbReference type="InterPro" id="IPR020084">
    <property type="entry name" value="NUDIX_hydrolase_CS"/>
</dbReference>
<dbReference type="PROSITE" id="PS00893">
    <property type="entry name" value="NUDIX_BOX"/>
    <property type="match status" value="1"/>
</dbReference>
<comment type="caution">
    <text evidence="4">The sequence shown here is derived from an EMBL/GenBank/DDBJ whole genome shotgun (WGS) entry which is preliminary data.</text>
</comment>
<dbReference type="Pfam" id="PF00293">
    <property type="entry name" value="NUDIX"/>
    <property type="match status" value="1"/>
</dbReference>
<dbReference type="EMBL" id="JAGIOB010000001">
    <property type="protein sequence ID" value="MBP2415382.1"/>
    <property type="molecule type" value="Genomic_DNA"/>
</dbReference>
<evidence type="ECO:0000259" key="3">
    <source>
        <dbReference type="PROSITE" id="PS51462"/>
    </source>
</evidence>